<evidence type="ECO:0000256" key="2">
    <source>
        <dbReference type="ARBA" id="ARBA00022487"/>
    </source>
</evidence>
<comment type="similarity">
    <text evidence="1 8">Belongs to the tannase family.</text>
</comment>
<evidence type="ECO:0000313" key="10">
    <source>
        <dbReference type="Proteomes" id="UP001144157"/>
    </source>
</evidence>
<accession>A0A9W6AGZ4</accession>
<organism evidence="9 10">
    <name type="scientific">Aspergillus tubingensis</name>
    <dbReference type="NCBI Taxonomy" id="5068"/>
    <lineage>
        <taxon>Eukaryota</taxon>
        <taxon>Fungi</taxon>
        <taxon>Dikarya</taxon>
        <taxon>Ascomycota</taxon>
        <taxon>Pezizomycotina</taxon>
        <taxon>Eurotiomycetes</taxon>
        <taxon>Eurotiomycetidae</taxon>
        <taxon>Eurotiales</taxon>
        <taxon>Aspergillaceae</taxon>
        <taxon>Aspergillus</taxon>
        <taxon>Aspergillus subgen. Circumdati</taxon>
    </lineage>
</organism>
<dbReference type="EMBL" id="BRPE01000002">
    <property type="protein sequence ID" value="GLA81678.1"/>
    <property type="molecule type" value="Genomic_DNA"/>
</dbReference>
<name>A0A9W6AGZ4_ASPTU</name>
<keyword evidence="5 8" id="KW-0378">Hydrolase</keyword>
<feature type="chain" id="PRO_5041018028" description="Carboxylic ester hydrolase" evidence="8">
    <location>
        <begin position="22"/>
        <end position="505"/>
    </location>
</feature>
<dbReference type="PANTHER" id="PTHR33938:SF8">
    <property type="entry name" value="CARBOXYLIC ESTER HYDROLASE"/>
    <property type="match status" value="1"/>
</dbReference>
<evidence type="ECO:0000256" key="6">
    <source>
        <dbReference type="ARBA" id="ARBA00022837"/>
    </source>
</evidence>
<dbReference type="SUPFAM" id="SSF53474">
    <property type="entry name" value="alpha/beta-Hydrolases"/>
    <property type="match status" value="1"/>
</dbReference>
<dbReference type="Proteomes" id="UP001144157">
    <property type="component" value="Unassembled WGS sequence"/>
</dbReference>
<dbReference type="GO" id="GO:0046872">
    <property type="term" value="F:metal ion binding"/>
    <property type="evidence" value="ECO:0007669"/>
    <property type="project" value="UniProtKB-KW"/>
</dbReference>
<dbReference type="AlphaFoldDB" id="A0A9W6AGZ4"/>
<evidence type="ECO:0000256" key="1">
    <source>
        <dbReference type="ARBA" id="ARBA00006249"/>
    </source>
</evidence>
<keyword evidence="4 8" id="KW-0732">Signal</keyword>
<evidence type="ECO:0000256" key="3">
    <source>
        <dbReference type="ARBA" id="ARBA00022723"/>
    </source>
</evidence>
<evidence type="ECO:0000313" key="9">
    <source>
        <dbReference type="EMBL" id="GLA81678.1"/>
    </source>
</evidence>
<keyword evidence="7" id="KW-1015">Disulfide bond</keyword>
<sequence length="505" mass="54183">MILRSMAWTSMSILSLSGVTATSSPCTKETFSSLNLSNIDILSLNVTAAHNFATSATLSSGTTSAPVGQMPTTVDICIVSLQYTHPGQNDIVNTYIGLPLDANSWNSRFLMDGGGGWVAGGLDEIIAPVSAGYSSSSTDGGHNSTASTADWGFVSEGNTNWPALWDFSSVALGEAAVLGKLATEIYFGSLPKYSYWNGCSTGGRQGHMMAQRFPTYFDGIVGGSPAINWDKFQLAEFWPAFLAQLLDTQPPACVLDAFTDAAIEACDLLDGVKDGIISLPGQCHYEASSIVGQTVNCSDPDGQITITDKMAELVQGMWDGPISLEDQFECISADWARIFLARNSSFSVQGLTRQDFDDLYRESVDQYASIIGTRNLDLTGFKIAGGKMISWHGMQDELIPTNGTVDYYSRVMDLDPSVTDYYRFFLAPGVAHCEGGNGFDPNDYVFETLRAWVENSTVPDTLEATAVAVAGSNSSSTRTAYLCPYPKIFTYVGGDPNDASSFSCA</sequence>
<evidence type="ECO:0000256" key="8">
    <source>
        <dbReference type="RuleBase" id="RU361238"/>
    </source>
</evidence>
<keyword evidence="6" id="KW-0106">Calcium</keyword>
<dbReference type="InterPro" id="IPR029058">
    <property type="entry name" value="AB_hydrolase_fold"/>
</dbReference>
<reference evidence="9" key="1">
    <citation type="submission" date="2022-07" db="EMBL/GenBank/DDBJ databases">
        <title>Taxonomy of Aspergillus series Nigri: significant species reduction supported by multi-species coalescent approaches.</title>
        <authorList>
            <person name="Bian C."/>
            <person name="Kusuya Y."/>
            <person name="Sklenar F."/>
            <person name="D'hooge E."/>
            <person name="Yaguchi T."/>
            <person name="Takahashi H."/>
            <person name="Hubka V."/>
        </authorList>
    </citation>
    <scope>NUCLEOTIDE SEQUENCE</scope>
    <source>
        <strain evidence="9">IFM 56815</strain>
    </source>
</reference>
<evidence type="ECO:0000256" key="4">
    <source>
        <dbReference type="ARBA" id="ARBA00022729"/>
    </source>
</evidence>
<dbReference type="EC" id="3.1.1.-" evidence="8"/>
<evidence type="ECO:0000256" key="7">
    <source>
        <dbReference type="ARBA" id="ARBA00023157"/>
    </source>
</evidence>
<comment type="caution">
    <text evidence="9">The sequence shown here is derived from an EMBL/GenBank/DDBJ whole genome shotgun (WGS) entry which is preliminary data.</text>
</comment>
<dbReference type="PANTHER" id="PTHR33938">
    <property type="entry name" value="FERULOYL ESTERASE B-RELATED"/>
    <property type="match status" value="1"/>
</dbReference>
<dbReference type="InterPro" id="IPR011118">
    <property type="entry name" value="Tannase/feruloyl_esterase"/>
</dbReference>
<keyword evidence="3" id="KW-0479">Metal-binding</keyword>
<dbReference type="Pfam" id="PF07519">
    <property type="entry name" value="Tannase"/>
    <property type="match status" value="2"/>
</dbReference>
<evidence type="ECO:0000256" key="5">
    <source>
        <dbReference type="ARBA" id="ARBA00022801"/>
    </source>
</evidence>
<feature type="signal peptide" evidence="8">
    <location>
        <begin position="1"/>
        <end position="21"/>
    </location>
</feature>
<protein>
    <recommendedName>
        <fullName evidence="8">Carboxylic ester hydrolase</fullName>
        <ecNumber evidence="8">3.1.1.-</ecNumber>
    </recommendedName>
</protein>
<keyword evidence="2" id="KW-0719">Serine esterase</keyword>
<dbReference type="GO" id="GO:0030600">
    <property type="term" value="F:feruloyl esterase activity"/>
    <property type="evidence" value="ECO:0007669"/>
    <property type="project" value="UniProtKB-ARBA"/>
</dbReference>
<gene>
    <name evidence="9" type="ORF">AtubIFM56815_005338</name>
</gene>
<proteinExistence type="inferred from homology"/>